<protein>
    <recommendedName>
        <fullName evidence="3">Class I SAM-dependent methyltransferase</fullName>
    </recommendedName>
</protein>
<dbReference type="Gene3D" id="3.40.50.150">
    <property type="entry name" value="Vaccinia Virus protein VP39"/>
    <property type="match status" value="1"/>
</dbReference>
<evidence type="ECO:0000313" key="1">
    <source>
        <dbReference type="EMBL" id="MFC0342491.1"/>
    </source>
</evidence>
<dbReference type="InterPro" id="IPR029063">
    <property type="entry name" value="SAM-dependent_MTases_sf"/>
</dbReference>
<gene>
    <name evidence="1" type="ORF">ACFFII_17210</name>
</gene>
<dbReference type="Proteomes" id="UP001589799">
    <property type="component" value="Unassembled WGS sequence"/>
</dbReference>
<keyword evidence="2" id="KW-1185">Reference proteome</keyword>
<dbReference type="RefSeq" id="WP_377700104.1">
    <property type="nucleotide sequence ID" value="NZ_JBHLWE010000061.1"/>
</dbReference>
<dbReference type="EMBL" id="JBHLWE010000061">
    <property type="protein sequence ID" value="MFC0342491.1"/>
    <property type="molecule type" value="Genomic_DNA"/>
</dbReference>
<evidence type="ECO:0008006" key="3">
    <source>
        <dbReference type="Google" id="ProtNLM"/>
    </source>
</evidence>
<accession>A0ABV6I8U2</accession>
<proteinExistence type="predicted"/>
<name>A0ABV6I8U2_9RHOB</name>
<evidence type="ECO:0000313" key="2">
    <source>
        <dbReference type="Proteomes" id="UP001589799"/>
    </source>
</evidence>
<organism evidence="1 2">
    <name type="scientific">Paracoccus niistensis</name>
    <dbReference type="NCBI Taxonomy" id="632935"/>
    <lineage>
        <taxon>Bacteria</taxon>
        <taxon>Pseudomonadati</taxon>
        <taxon>Pseudomonadota</taxon>
        <taxon>Alphaproteobacteria</taxon>
        <taxon>Rhodobacterales</taxon>
        <taxon>Paracoccaceae</taxon>
        <taxon>Paracoccus</taxon>
    </lineage>
</organism>
<comment type="caution">
    <text evidence="1">The sequence shown here is derived from an EMBL/GenBank/DDBJ whole genome shotgun (WGS) entry which is preliminary data.</text>
</comment>
<reference evidence="1 2" key="1">
    <citation type="submission" date="2024-09" db="EMBL/GenBank/DDBJ databases">
        <authorList>
            <person name="Sun Q."/>
            <person name="Mori K."/>
        </authorList>
    </citation>
    <scope>NUCLEOTIDE SEQUENCE [LARGE SCALE GENOMIC DNA]</scope>
    <source>
        <strain evidence="1 2">KCTC 22789</strain>
    </source>
</reference>
<sequence length="212" mass="24372">MKTDDWPQLSFPRLESERLREEYSKANIILEYGSGGSTMLAARMKDKLVFSVESDRRWAQRLQQVTDNPDLPSQAILHYVDIGETGEWGRPKNETMWRHFHRYPLSIWTSPYFRQPDVVLIDGRFRPACAVATFALTAKPVIVLFDDYLDRLSYHGIESFVKPVEMVGRMAVFEVLPGQVILSDLPMIMDLFSHVTIDGQPTNYGLPHPLKS</sequence>